<reference evidence="1 2" key="1">
    <citation type="journal article" date="2012" name="Stand. Genomic Sci.">
        <title>Complete genome sequence of the aerobic, heterotroph Marinithermus hydrothermalis type strain (T1(T)) from a deep-sea hydrothermal vent chimney.</title>
        <authorList>
            <person name="Copeland A."/>
            <person name="Gu W."/>
            <person name="Yasawong M."/>
            <person name="Lapidus A."/>
            <person name="Lucas S."/>
            <person name="Deshpande S."/>
            <person name="Pagani I."/>
            <person name="Tapia R."/>
            <person name="Cheng J.F."/>
            <person name="Goodwin L.A."/>
            <person name="Pitluck S."/>
            <person name="Liolios K."/>
            <person name="Ivanova N."/>
            <person name="Mavromatis K."/>
            <person name="Mikhailova N."/>
            <person name="Pati A."/>
            <person name="Chen A."/>
            <person name="Palaniappan K."/>
            <person name="Land M."/>
            <person name="Pan C."/>
            <person name="Brambilla E.M."/>
            <person name="Rohde M."/>
            <person name="Tindall B.J."/>
            <person name="Sikorski J."/>
            <person name="Goker M."/>
            <person name="Detter J.C."/>
            <person name="Bristow J."/>
            <person name="Eisen J.A."/>
            <person name="Markowitz V."/>
            <person name="Hugenholtz P."/>
            <person name="Kyrpides N.C."/>
            <person name="Klenk H.P."/>
            <person name="Woyke T."/>
        </authorList>
    </citation>
    <scope>NUCLEOTIDE SEQUENCE [LARGE SCALE GENOMIC DNA]</scope>
    <source>
        <strain evidence="2">DSM 14884 / JCM 11576 / T1</strain>
    </source>
</reference>
<dbReference type="InterPro" id="IPR015001">
    <property type="entry name" value="DUF1850"/>
</dbReference>
<protein>
    <recommendedName>
        <fullName evidence="3">DUF1850 domain-containing protein</fullName>
    </recommendedName>
</protein>
<sequence length="163" mass="18048">MRGLLGVGLLLGLGALAFFLGVQRGVWVEVDGRGVLFLPLKEEERFALSWVHSVDGIRVWDVFEYREGRVYLVETRTPYFAAGLGEVPGRGRVVGMAGHALAIVGIDEPLEGWVLRIGSPEVRHTLHHRGCAYDLSARYAHRRLTFRPGVRLGLGRGEACATW</sequence>
<name>F2NQV7_MARHT</name>
<dbReference type="RefSeq" id="WP_013704368.1">
    <property type="nucleotide sequence ID" value="NC_015387.1"/>
</dbReference>
<keyword evidence="2" id="KW-1185">Reference proteome</keyword>
<dbReference type="STRING" id="869210.Marky_1586"/>
<dbReference type="OrthoDB" id="7345320at2"/>
<evidence type="ECO:0008006" key="3">
    <source>
        <dbReference type="Google" id="ProtNLM"/>
    </source>
</evidence>
<proteinExistence type="predicted"/>
<dbReference type="eggNOG" id="COG4729">
    <property type="taxonomic scope" value="Bacteria"/>
</dbReference>
<dbReference type="HOGENOM" id="CLU_125424_0_0_0"/>
<dbReference type="KEGG" id="mhd:Marky_1586"/>
<organism evidence="1 2">
    <name type="scientific">Marinithermus hydrothermalis (strain DSM 14884 / JCM 11576 / T1)</name>
    <dbReference type="NCBI Taxonomy" id="869210"/>
    <lineage>
        <taxon>Bacteria</taxon>
        <taxon>Thermotogati</taxon>
        <taxon>Deinococcota</taxon>
        <taxon>Deinococci</taxon>
        <taxon>Thermales</taxon>
        <taxon>Thermaceae</taxon>
        <taxon>Marinithermus</taxon>
    </lineage>
</organism>
<evidence type="ECO:0000313" key="2">
    <source>
        <dbReference type="Proteomes" id="UP000007030"/>
    </source>
</evidence>
<dbReference type="Pfam" id="PF08905">
    <property type="entry name" value="DUF1850"/>
    <property type="match status" value="1"/>
</dbReference>
<dbReference type="EMBL" id="CP002630">
    <property type="protein sequence ID" value="AEB12321.1"/>
    <property type="molecule type" value="Genomic_DNA"/>
</dbReference>
<accession>F2NQV7</accession>
<gene>
    <name evidence="1" type="ordered locus">Marky_1586</name>
</gene>
<evidence type="ECO:0000313" key="1">
    <source>
        <dbReference type="EMBL" id="AEB12321.1"/>
    </source>
</evidence>
<dbReference type="Proteomes" id="UP000007030">
    <property type="component" value="Chromosome"/>
</dbReference>
<dbReference type="AlphaFoldDB" id="F2NQV7"/>